<reference evidence="2 3" key="1">
    <citation type="submission" date="2018-06" db="EMBL/GenBank/DDBJ databases">
        <authorList>
            <consortium name="Pathogen Informatics"/>
            <person name="Doyle S."/>
        </authorList>
    </citation>
    <scope>NUCLEOTIDE SEQUENCE [LARGE SCALE GENOMIC DNA]</scope>
    <source>
        <strain evidence="2 3">NCTC13335</strain>
    </source>
</reference>
<name>A0A377IY14_9PAST</name>
<evidence type="ECO:0000313" key="2">
    <source>
        <dbReference type="EMBL" id="STO93166.1"/>
    </source>
</evidence>
<dbReference type="OrthoDB" id="9807549at2"/>
<dbReference type="EMBL" id="UGHS01000004">
    <property type="protein sequence ID" value="STO93166.1"/>
    <property type="molecule type" value="Genomic_DNA"/>
</dbReference>
<keyword evidence="3" id="KW-1185">Reference proteome</keyword>
<feature type="domain" description="DUF4422" evidence="1">
    <location>
        <begin position="5"/>
        <end position="221"/>
    </location>
</feature>
<proteinExistence type="predicted"/>
<sequence>MKQIKILTVTHKSYDFPQDEIYQPIQVGRVLSTVDLGILSDNEGINISGKNKNFCELTAIYWAWKNHFFADCDYVGLTHYRRFFKGSGCQLKGKAILSASEIFTLMQNYDAIVPRHRNYWIESIYSHYRHAHHISDLDRARDIIKEYFPDYIPAFNRVMQGKTLYLYNMFVLKKTDFDAYCDWLFRILFELEKRLDLQDYDAYQQRVFGFIAERLFNVWLVYRQLKICEVSVVNLEGEHLFKKAINLLKRKFLR</sequence>
<dbReference type="RefSeq" id="WP_115003047.1">
    <property type="nucleotide sequence ID" value="NZ_UGHS01000004.1"/>
</dbReference>
<gene>
    <name evidence="2" type="ORF">NCTC13335_01030</name>
</gene>
<protein>
    <recommendedName>
        <fullName evidence="1">DUF4422 domain-containing protein</fullName>
    </recommendedName>
</protein>
<dbReference type="InterPro" id="IPR025536">
    <property type="entry name" value="DUF4422"/>
</dbReference>
<accession>A0A377IY14</accession>
<evidence type="ECO:0000259" key="1">
    <source>
        <dbReference type="Pfam" id="PF14393"/>
    </source>
</evidence>
<organism evidence="2 3">
    <name type="scientific">Haemophilus pittmaniae</name>
    <dbReference type="NCBI Taxonomy" id="249188"/>
    <lineage>
        <taxon>Bacteria</taxon>
        <taxon>Pseudomonadati</taxon>
        <taxon>Pseudomonadota</taxon>
        <taxon>Gammaproteobacteria</taxon>
        <taxon>Pasteurellales</taxon>
        <taxon>Pasteurellaceae</taxon>
        <taxon>Haemophilus</taxon>
    </lineage>
</organism>
<dbReference type="AlphaFoldDB" id="A0A377IY14"/>
<dbReference type="Proteomes" id="UP000255264">
    <property type="component" value="Unassembled WGS sequence"/>
</dbReference>
<evidence type="ECO:0000313" key="3">
    <source>
        <dbReference type="Proteomes" id="UP000255264"/>
    </source>
</evidence>
<dbReference type="Pfam" id="PF14393">
    <property type="entry name" value="DUF4422"/>
    <property type="match status" value="1"/>
</dbReference>